<keyword evidence="2 8" id="KW-1003">Cell membrane</keyword>
<comment type="similarity">
    <text evidence="8 9">Belongs to the MurJ/MviN family.</text>
</comment>
<evidence type="ECO:0000256" key="3">
    <source>
        <dbReference type="ARBA" id="ARBA00022692"/>
    </source>
</evidence>
<dbReference type="HAMAP" id="MF_02078">
    <property type="entry name" value="MurJ_MviN"/>
    <property type="match status" value="1"/>
</dbReference>
<feature type="transmembrane region" description="Helical" evidence="8">
    <location>
        <begin position="320"/>
        <end position="345"/>
    </location>
</feature>
<comment type="subcellular location">
    <subcellularLocation>
        <location evidence="1 8">Cell membrane</location>
        <topology evidence="1 8">Multi-pass membrane protein</topology>
    </subcellularLocation>
</comment>
<dbReference type="GO" id="GO:0034204">
    <property type="term" value="P:lipid translocation"/>
    <property type="evidence" value="ECO:0007669"/>
    <property type="project" value="TreeGrafter"/>
</dbReference>
<dbReference type="GO" id="GO:0009252">
    <property type="term" value="P:peptidoglycan biosynthetic process"/>
    <property type="evidence" value="ECO:0007669"/>
    <property type="project" value="UniProtKB-UniRule"/>
</dbReference>
<feature type="transmembrane region" description="Helical" evidence="8">
    <location>
        <begin position="87"/>
        <end position="112"/>
    </location>
</feature>
<evidence type="ECO:0000256" key="7">
    <source>
        <dbReference type="ARBA" id="ARBA00023136"/>
    </source>
</evidence>
<name>A0A809SFK6_9BACT</name>
<gene>
    <name evidence="8" type="primary">murJ</name>
    <name evidence="10" type="ORF">NPRO_24990</name>
</gene>
<evidence type="ECO:0000256" key="8">
    <source>
        <dbReference type="HAMAP-Rule" id="MF_02078"/>
    </source>
</evidence>
<keyword evidence="7 8" id="KW-0472">Membrane</keyword>
<dbReference type="GO" id="GO:0005886">
    <property type="term" value="C:plasma membrane"/>
    <property type="evidence" value="ECO:0007669"/>
    <property type="project" value="UniProtKB-SubCell"/>
</dbReference>
<dbReference type="NCBIfam" id="TIGR01695">
    <property type="entry name" value="murJ_mviN"/>
    <property type="match status" value="1"/>
</dbReference>
<evidence type="ECO:0000313" key="10">
    <source>
        <dbReference type="EMBL" id="BBO24904.1"/>
    </source>
</evidence>
<protein>
    <recommendedName>
        <fullName evidence="8">Probable lipid II flippase MurJ</fullName>
    </recommendedName>
</protein>
<feature type="transmembrane region" description="Helical" evidence="8">
    <location>
        <begin position="139"/>
        <end position="159"/>
    </location>
</feature>
<evidence type="ECO:0000256" key="2">
    <source>
        <dbReference type="ARBA" id="ARBA00022475"/>
    </source>
</evidence>
<dbReference type="InterPro" id="IPR051050">
    <property type="entry name" value="Lipid_II_flippase_MurJ/MviN"/>
</dbReference>
<evidence type="ECO:0000256" key="1">
    <source>
        <dbReference type="ARBA" id="ARBA00004651"/>
    </source>
</evidence>
<sequence length="536" mass="58212">MSEPSVVPNVSRAGQIMFVSLFLSRVLGIVRDQVMVWTFGRTEMTDAYRWAFQIPDMLFFLIAGGALSSAFIPVFSEYLHTDRKKEAWHIFSVVTTAMSLIVAAFIALAFLFTTPMSQWVAPGPQADAVREHIVSMSHILLPAQFAFFIGGLMFGALYAHQRFAVPGLGPNVYNIGIIFGALVISHFVVPGIYGMSWGALAGAVVGSFLIPLWAMRQIQPEFRPSLDLRHPGVKKVFRLMAPVVFGLSLPGVYGMIMQAFSSFFEHGTATAIELANRIMQAPLGVFGQSLAIAVFPALSQFFAQQKMESYRRQLSTTLRTVIFLTVPISVILVVLAPEIVALLFQYGAKFGQQDTEIVANCLRMFGIGVWAWCLHPVLMRAFFAIQQSFVPTMIGTATTALFFLITWALIRTSLGYLALPLASSVSAIFLVAVLSFTVQSRVGGLDLAEIGSTLLKSLLACIPLAVLLGAMAIGLPQGVGLSTNLWALVKVVGGGLAGVAIYSLVARKLKMPETQYIDRALSRLTRGSTPAKPDDG</sequence>
<dbReference type="GO" id="GO:0008360">
    <property type="term" value="P:regulation of cell shape"/>
    <property type="evidence" value="ECO:0007669"/>
    <property type="project" value="UniProtKB-UniRule"/>
</dbReference>
<dbReference type="KEGG" id="npy:NPRO_24990"/>
<evidence type="ECO:0000256" key="9">
    <source>
        <dbReference type="PIRNR" id="PIRNR002869"/>
    </source>
</evidence>
<dbReference type="PIRSF" id="PIRSF002869">
    <property type="entry name" value="MviN"/>
    <property type="match status" value="1"/>
</dbReference>
<dbReference type="Pfam" id="PF03023">
    <property type="entry name" value="MurJ"/>
    <property type="match status" value="1"/>
</dbReference>
<dbReference type="AlphaFoldDB" id="A0A809SFK6"/>
<accession>A0A809SFK6</accession>
<feature type="transmembrane region" description="Helical" evidence="8">
    <location>
        <begin position="416"/>
        <end position="438"/>
    </location>
</feature>
<keyword evidence="3 8" id="KW-0812">Transmembrane</keyword>
<proteinExistence type="inferred from homology"/>
<organism evidence="10 11">
    <name type="scientific">Candidatus Nitrosymbiomonas proteolyticus</name>
    <dbReference type="NCBI Taxonomy" id="2608984"/>
    <lineage>
        <taxon>Bacteria</taxon>
        <taxon>Bacillati</taxon>
        <taxon>Armatimonadota</taxon>
        <taxon>Armatimonadota incertae sedis</taxon>
        <taxon>Candidatus Nitrosymbiomonas</taxon>
    </lineage>
</organism>
<comment type="function">
    <text evidence="8 9">Involved in peptidoglycan biosynthesis. Transports lipid-linked peptidoglycan precursors from the inner to the outer leaflet of the cytoplasmic membrane.</text>
</comment>
<dbReference type="CDD" id="cd13123">
    <property type="entry name" value="MATE_MurJ_like"/>
    <property type="match status" value="1"/>
</dbReference>
<keyword evidence="8 9" id="KW-0813">Transport</keyword>
<dbReference type="PANTHER" id="PTHR47019:SF1">
    <property type="entry name" value="LIPID II FLIPPASE MURJ"/>
    <property type="match status" value="1"/>
</dbReference>
<dbReference type="PANTHER" id="PTHR47019">
    <property type="entry name" value="LIPID II FLIPPASE MURJ"/>
    <property type="match status" value="1"/>
</dbReference>
<feature type="transmembrane region" description="Helical" evidence="8">
    <location>
        <begin position="50"/>
        <end position="75"/>
    </location>
</feature>
<feature type="transmembrane region" description="Helical" evidence="8">
    <location>
        <begin position="357"/>
        <end position="377"/>
    </location>
</feature>
<dbReference type="GO" id="GO:0071555">
    <property type="term" value="P:cell wall organization"/>
    <property type="evidence" value="ECO:0007669"/>
    <property type="project" value="UniProtKB-UniRule"/>
</dbReference>
<evidence type="ECO:0000256" key="5">
    <source>
        <dbReference type="ARBA" id="ARBA00022984"/>
    </source>
</evidence>
<keyword evidence="4 8" id="KW-0133">Cell shape</keyword>
<feature type="transmembrane region" description="Helical" evidence="8">
    <location>
        <begin position="280"/>
        <end position="299"/>
    </location>
</feature>
<dbReference type="Proteomes" id="UP000662873">
    <property type="component" value="Chromosome"/>
</dbReference>
<feature type="transmembrane region" description="Helical" evidence="8">
    <location>
        <begin position="236"/>
        <end position="260"/>
    </location>
</feature>
<dbReference type="GO" id="GO:0015648">
    <property type="term" value="F:lipid-linked peptidoglycan transporter activity"/>
    <property type="evidence" value="ECO:0007669"/>
    <property type="project" value="UniProtKB-UniRule"/>
</dbReference>
<evidence type="ECO:0000313" key="11">
    <source>
        <dbReference type="Proteomes" id="UP000662873"/>
    </source>
</evidence>
<feature type="transmembrane region" description="Helical" evidence="8">
    <location>
        <begin position="458"/>
        <end position="479"/>
    </location>
</feature>
<keyword evidence="5 8" id="KW-0573">Peptidoglycan synthesis</keyword>
<keyword evidence="6 8" id="KW-1133">Transmembrane helix</keyword>
<feature type="transmembrane region" description="Helical" evidence="8">
    <location>
        <begin position="389"/>
        <end position="410"/>
    </location>
</feature>
<dbReference type="PRINTS" id="PR01806">
    <property type="entry name" value="VIRFACTRMVIN"/>
</dbReference>
<feature type="transmembrane region" description="Helical" evidence="8">
    <location>
        <begin position="195"/>
        <end position="215"/>
    </location>
</feature>
<evidence type="ECO:0000256" key="4">
    <source>
        <dbReference type="ARBA" id="ARBA00022960"/>
    </source>
</evidence>
<reference evidence="10" key="1">
    <citation type="journal article" name="DNA Res.">
        <title>The physiological potential of anammox bacteria as revealed by their core genome structure.</title>
        <authorList>
            <person name="Okubo T."/>
            <person name="Toyoda A."/>
            <person name="Fukuhara K."/>
            <person name="Uchiyama I."/>
            <person name="Harigaya Y."/>
            <person name="Kuroiwa M."/>
            <person name="Suzuki T."/>
            <person name="Murakami Y."/>
            <person name="Suwa Y."/>
            <person name="Takami H."/>
        </authorList>
    </citation>
    <scope>NUCLEOTIDE SEQUENCE</scope>
    <source>
        <strain evidence="10">317325-2</strain>
    </source>
</reference>
<dbReference type="UniPathway" id="UPA00219"/>
<feature type="transmembrane region" description="Helical" evidence="8">
    <location>
        <begin position="485"/>
        <end position="505"/>
    </location>
</feature>
<dbReference type="InterPro" id="IPR004268">
    <property type="entry name" value="MurJ"/>
</dbReference>
<feature type="transmembrane region" description="Helical" evidence="8">
    <location>
        <begin position="171"/>
        <end position="189"/>
    </location>
</feature>
<comment type="pathway">
    <text evidence="8">Cell wall biogenesis; peptidoglycan biosynthesis.</text>
</comment>
<dbReference type="EMBL" id="AP021858">
    <property type="protein sequence ID" value="BBO24904.1"/>
    <property type="molecule type" value="Genomic_DNA"/>
</dbReference>
<evidence type="ECO:0000256" key="6">
    <source>
        <dbReference type="ARBA" id="ARBA00022989"/>
    </source>
</evidence>
<keyword evidence="8 9" id="KW-0961">Cell wall biogenesis/degradation</keyword>